<evidence type="ECO:0000256" key="5">
    <source>
        <dbReference type="SAM" id="Phobius"/>
    </source>
</evidence>
<gene>
    <name evidence="7" type="ORF">A2Z06_00695</name>
</gene>
<keyword evidence="5" id="KW-0812">Transmembrane</keyword>
<organism evidence="7 8">
    <name type="scientific">Candidatus Glassbacteria bacterium RBG_16_58_8</name>
    <dbReference type="NCBI Taxonomy" id="1817866"/>
    <lineage>
        <taxon>Bacteria</taxon>
        <taxon>Candidatus Glassiibacteriota</taxon>
    </lineage>
</organism>
<dbReference type="Proteomes" id="UP000179034">
    <property type="component" value="Unassembled WGS sequence"/>
</dbReference>
<evidence type="ECO:0000259" key="6">
    <source>
        <dbReference type="PROSITE" id="PS50926"/>
    </source>
</evidence>
<keyword evidence="5" id="KW-1133">Transmembrane helix</keyword>
<keyword evidence="5" id="KW-0472">Membrane</keyword>
<keyword evidence="3" id="KW-0378">Hydrolase</keyword>
<feature type="transmembrane region" description="Helical" evidence="5">
    <location>
        <begin position="57"/>
        <end position="79"/>
    </location>
</feature>
<dbReference type="GO" id="GO:0016787">
    <property type="term" value="F:hydrolase activity"/>
    <property type="evidence" value="ECO:0007669"/>
    <property type="project" value="UniProtKB-KW"/>
</dbReference>
<dbReference type="PROSITE" id="PS50926">
    <property type="entry name" value="TRAM"/>
    <property type="match status" value="1"/>
</dbReference>
<name>A0A1F5YCL6_9BACT</name>
<proteinExistence type="predicted"/>
<comment type="cofactor">
    <cofactor evidence="1">
        <name>Mg(2+)</name>
        <dbReference type="ChEBI" id="CHEBI:18420"/>
    </cofactor>
</comment>
<evidence type="ECO:0000313" key="7">
    <source>
        <dbReference type="EMBL" id="OGF97802.1"/>
    </source>
</evidence>
<feature type="transmembrane region" description="Helical" evidence="5">
    <location>
        <begin position="91"/>
        <end position="111"/>
    </location>
</feature>
<dbReference type="InterPro" id="IPR002792">
    <property type="entry name" value="TRAM_dom"/>
</dbReference>
<evidence type="ECO:0000256" key="1">
    <source>
        <dbReference type="ARBA" id="ARBA00001946"/>
    </source>
</evidence>
<dbReference type="AlphaFoldDB" id="A0A1F5YCL6"/>
<feature type="transmembrane region" description="Helical" evidence="5">
    <location>
        <begin position="28"/>
        <end position="45"/>
    </location>
</feature>
<dbReference type="GO" id="GO:0004518">
    <property type="term" value="F:nuclease activity"/>
    <property type="evidence" value="ECO:0007669"/>
    <property type="project" value="UniProtKB-KW"/>
</dbReference>
<protein>
    <recommendedName>
        <fullName evidence="6">TRAM domain-containing protein</fullName>
    </recommendedName>
</protein>
<dbReference type="Gene3D" id="3.40.50.1010">
    <property type="entry name" value="5'-nuclease"/>
    <property type="match status" value="1"/>
</dbReference>
<evidence type="ECO:0000256" key="2">
    <source>
        <dbReference type="ARBA" id="ARBA00022722"/>
    </source>
</evidence>
<dbReference type="PANTHER" id="PTHR11603:SF147">
    <property type="entry name" value="MEMBRANE PROTEIN"/>
    <property type="match status" value="1"/>
</dbReference>
<reference evidence="7 8" key="1">
    <citation type="journal article" date="2016" name="Nat. Commun.">
        <title>Thousands of microbial genomes shed light on interconnected biogeochemical processes in an aquifer system.</title>
        <authorList>
            <person name="Anantharaman K."/>
            <person name="Brown C.T."/>
            <person name="Hug L.A."/>
            <person name="Sharon I."/>
            <person name="Castelle C.J."/>
            <person name="Probst A.J."/>
            <person name="Thomas B.C."/>
            <person name="Singh A."/>
            <person name="Wilkins M.J."/>
            <person name="Karaoz U."/>
            <person name="Brodie E.L."/>
            <person name="Williams K.H."/>
            <person name="Hubbard S.S."/>
            <person name="Banfield J.F."/>
        </authorList>
    </citation>
    <scope>NUCLEOTIDE SEQUENCE [LARGE SCALE GENOMIC DNA]</scope>
</reference>
<dbReference type="EMBL" id="MFIW01000051">
    <property type="protein sequence ID" value="OGF97802.1"/>
    <property type="molecule type" value="Genomic_DNA"/>
</dbReference>
<comment type="caution">
    <text evidence="7">The sequence shown here is derived from an EMBL/GenBank/DDBJ whole genome shotgun (WGS) entry which is preliminary data.</text>
</comment>
<dbReference type="SUPFAM" id="SSF88723">
    <property type="entry name" value="PIN domain-like"/>
    <property type="match status" value="1"/>
</dbReference>
<keyword evidence="4" id="KW-0460">Magnesium</keyword>
<dbReference type="CDD" id="cd09877">
    <property type="entry name" value="PIN_YacL-like"/>
    <property type="match status" value="1"/>
</dbReference>
<accession>A0A1F5YCL6</accession>
<dbReference type="InterPro" id="IPR029060">
    <property type="entry name" value="PIN-like_dom_sf"/>
</dbReference>
<evidence type="ECO:0000256" key="4">
    <source>
        <dbReference type="ARBA" id="ARBA00022842"/>
    </source>
</evidence>
<dbReference type="PANTHER" id="PTHR11603">
    <property type="entry name" value="AAA FAMILY ATPASE"/>
    <property type="match status" value="1"/>
</dbReference>
<dbReference type="InterPro" id="IPR052041">
    <property type="entry name" value="Nucleic_acid_metab_PIN/TRAM"/>
</dbReference>
<sequence>MNLVRGIFFIFVFIVTYTLGDIRDTFSIIWAGLGALLFVAVLIFMDIRFHHRRTGQLLAGLVGMILGLHLAGLLSAQVADPLLKYLSSPEALSWACMVVLSVILGYLGILIGKGSIGELHLFHTDVEERAGKMTYLVDLDSLVDGRIVKLCSTPILPGDIIVPRFVVDALESMSGSGDQVQRFRGKRGIENLRSMEREQGVHLFVRELTTKNGQEGKSLIDYAREHGATIITKDVELEKSAAKSEVPVINFNALSDKLAPEVLQGDELVIKLVKPGKELDQAVGYLENGNMVVVENSRKEIGKTVRITVTGIHQTKAGTLVFAQLKE</sequence>
<feature type="domain" description="TRAM" evidence="6">
    <location>
        <begin position="261"/>
        <end position="327"/>
    </location>
</feature>
<keyword evidence="2" id="KW-0540">Nuclease</keyword>
<dbReference type="Pfam" id="PF01938">
    <property type="entry name" value="TRAM"/>
    <property type="match status" value="1"/>
</dbReference>
<evidence type="ECO:0000313" key="8">
    <source>
        <dbReference type="Proteomes" id="UP000179034"/>
    </source>
</evidence>
<evidence type="ECO:0000256" key="3">
    <source>
        <dbReference type="ARBA" id="ARBA00022801"/>
    </source>
</evidence>